<gene>
    <name evidence="1" type="ORF">CI238_13509</name>
</gene>
<comment type="caution">
    <text evidence="1">The sequence shown here is derived from an EMBL/GenBank/DDBJ whole genome shotgun (WGS) entry which is preliminary data.</text>
</comment>
<keyword evidence="2" id="KW-1185">Reference proteome</keyword>
<dbReference type="CDD" id="cd09272">
    <property type="entry name" value="RNase_HI_RT_Ty1"/>
    <property type="match status" value="1"/>
</dbReference>
<sequence length="217" mass="24986">MIRPDVTYACALLSRFLTNPSKAHHRATDQVIRYLYHTRYLAICYGTSGDDEETRRSSQGYIISLYGGPIQWKAARQSTVTTSTTEAELLSLEHVAKETIALQRLFRDVQLDLGDVWKIHCDNNQTIRLVIGEKERISTRLRHVDIQNLWLRQEFAKRTFDVVYLPTDEMPADGLTKSLTRAKFEQFRALLNLQDTRTMIKHVGKVMSAKEECPQAV</sequence>
<keyword evidence="1" id="KW-0548">Nucleotidyltransferase</keyword>
<dbReference type="AlphaFoldDB" id="A0A161Y792"/>
<evidence type="ECO:0000313" key="1">
    <source>
        <dbReference type="EMBL" id="KZL85332.1"/>
    </source>
</evidence>
<organism evidence="1 2">
    <name type="scientific">Colletotrichum incanum</name>
    <name type="common">Soybean anthracnose fungus</name>
    <dbReference type="NCBI Taxonomy" id="1573173"/>
    <lineage>
        <taxon>Eukaryota</taxon>
        <taxon>Fungi</taxon>
        <taxon>Dikarya</taxon>
        <taxon>Ascomycota</taxon>
        <taxon>Pezizomycotina</taxon>
        <taxon>Sordariomycetes</taxon>
        <taxon>Hypocreomycetidae</taxon>
        <taxon>Glomerellales</taxon>
        <taxon>Glomerellaceae</taxon>
        <taxon>Colletotrichum</taxon>
        <taxon>Colletotrichum spaethianum species complex</taxon>
    </lineage>
</organism>
<dbReference type="Proteomes" id="UP000076584">
    <property type="component" value="Unassembled WGS sequence"/>
</dbReference>
<keyword evidence="1" id="KW-0695">RNA-directed DNA polymerase</keyword>
<evidence type="ECO:0000313" key="2">
    <source>
        <dbReference type="Proteomes" id="UP000076584"/>
    </source>
</evidence>
<proteinExistence type="predicted"/>
<protein>
    <submittedName>
        <fullName evidence="1">Reverse transcriptase family protein</fullName>
    </submittedName>
</protein>
<dbReference type="GO" id="GO:0003964">
    <property type="term" value="F:RNA-directed DNA polymerase activity"/>
    <property type="evidence" value="ECO:0007669"/>
    <property type="project" value="UniProtKB-KW"/>
</dbReference>
<dbReference type="PANTHER" id="PTHR11439">
    <property type="entry name" value="GAG-POL-RELATED RETROTRANSPOSON"/>
    <property type="match status" value="1"/>
</dbReference>
<name>A0A161Y792_COLIC</name>
<keyword evidence="1" id="KW-0808">Transferase</keyword>
<reference evidence="1 2" key="1">
    <citation type="submission" date="2015-06" db="EMBL/GenBank/DDBJ databases">
        <title>Survival trade-offs in plant roots during colonization by closely related pathogenic and mutualistic fungi.</title>
        <authorList>
            <person name="Hacquard S."/>
            <person name="Kracher B."/>
            <person name="Hiruma K."/>
            <person name="Weinman A."/>
            <person name="Muench P."/>
            <person name="Garrido Oter R."/>
            <person name="Ver Loren van Themaat E."/>
            <person name="Dallerey J.-F."/>
            <person name="Damm U."/>
            <person name="Henrissat B."/>
            <person name="Lespinet O."/>
            <person name="Thon M."/>
            <person name="Kemen E."/>
            <person name="McHardy A.C."/>
            <person name="Schulze-Lefert P."/>
            <person name="O'Connell R.J."/>
        </authorList>
    </citation>
    <scope>NUCLEOTIDE SEQUENCE [LARGE SCALE GENOMIC DNA]</scope>
    <source>
        <strain evidence="1 2">MAFF 238704</strain>
    </source>
</reference>
<accession>A0A161Y792</accession>
<dbReference type="EMBL" id="LFIW01000654">
    <property type="protein sequence ID" value="KZL85332.1"/>
    <property type="molecule type" value="Genomic_DNA"/>
</dbReference>
<dbReference type="PANTHER" id="PTHR11439:SF438">
    <property type="entry name" value="REVERSE TRANSCRIPTASE TY1_COPIA-TYPE DOMAIN-CONTAINING PROTEIN"/>
    <property type="match status" value="1"/>
</dbReference>
<dbReference type="STRING" id="1573173.A0A161Y792"/>